<dbReference type="InterPro" id="IPR000242">
    <property type="entry name" value="PTP_cat"/>
</dbReference>
<protein>
    <submittedName>
        <fullName evidence="3">Protein-tyrosine phosphatase</fullName>
    </submittedName>
</protein>
<dbReference type="GO" id="GO:0004725">
    <property type="term" value="F:protein tyrosine phosphatase activity"/>
    <property type="evidence" value="ECO:0007669"/>
    <property type="project" value="InterPro"/>
</dbReference>
<evidence type="ECO:0000313" key="3">
    <source>
        <dbReference type="WBParaSite" id="GPUH_0000278301-mRNA-1"/>
    </source>
</evidence>
<dbReference type="WBParaSite" id="GPUH_0000278301-mRNA-1">
    <property type="protein sequence ID" value="GPUH_0000278301-mRNA-1"/>
    <property type="gene ID" value="GPUH_0000278301"/>
</dbReference>
<dbReference type="CDD" id="cd00047">
    <property type="entry name" value="PTPc"/>
    <property type="match status" value="1"/>
</dbReference>
<reference evidence="3" key="1">
    <citation type="submission" date="2016-06" db="UniProtKB">
        <authorList>
            <consortium name="WormBaseParasite"/>
        </authorList>
    </citation>
    <scope>IDENTIFICATION</scope>
</reference>
<dbReference type="InterPro" id="IPR052782">
    <property type="entry name" value="Oocyte-zygote_transition_reg"/>
</dbReference>
<organism evidence="3">
    <name type="scientific">Gongylonema pulchrum</name>
    <dbReference type="NCBI Taxonomy" id="637853"/>
    <lineage>
        <taxon>Eukaryota</taxon>
        <taxon>Metazoa</taxon>
        <taxon>Ecdysozoa</taxon>
        <taxon>Nematoda</taxon>
        <taxon>Chromadorea</taxon>
        <taxon>Rhabditida</taxon>
        <taxon>Spirurina</taxon>
        <taxon>Spiruromorpha</taxon>
        <taxon>Spiruroidea</taxon>
        <taxon>Gongylonematidae</taxon>
        <taxon>Gongylonema</taxon>
    </lineage>
</organism>
<dbReference type="PROSITE" id="PS00383">
    <property type="entry name" value="TYR_PHOSPHATASE_1"/>
    <property type="match status" value="1"/>
</dbReference>
<sequence length="230" mass="26140">LQAPLKTTARDFWTMILQENVRYIFMLCNIRENGKKKCHVYYPRSEGEQVHFGEITITNMSIEAGEPTTTTQLQVEKKGTKLLLSHILWGKWPDQGVPLSEMVPFEIMKLARKSTDRPSVIHCSAGVGRSGTVVAIEMCLQTLLHRQPLNLMEVCKELRGMRAHSVQMDIQYAYIVKCLLAYGWCCGLFLGNPALIQVRFYTHLTGVPPSHRLSLGPQHFKAQRCGVFHL</sequence>
<dbReference type="InterPro" id="IPR029021">
    <property type="entry name" value="Prot-tyrosine_phosphatase-like"/>
</dbReference>
<proteinExistence type="predicted"/>
<dbReference type="SMART" id="SM00194">
    <property type="entry name" value="PTPc"/>
    <property type="match status" value="1"/>
</dbReference>
<dbReference type="PROSITE" id="PS50056">
    <property type="entry name" value="TYR_PHOSPHATASE_2"/>
    <property type="match status" value="1"/>
</dbReference>
<evidence type="ECO:0000259" key="2">
    <source>
        <dbReference type="PROSITE" id="PS50056"/>
    </source>
</evidence>
<dbReference type="Gene3D" id="3.90.190.10">
    <property type="entry name" value="Protein tyrosine phosphatase superfamily"/>
    <property type="match status" value="1"/>
</dbReference>
<dbReference type="PROSITE" id="PS50055">
    <property type="entry name" value="TYR_PHOSPHATASE_PTP"/>
    <property type="match status" value="1"/>
</dbReference>
<dbReference type="SMART" id="SM00404">
    <property type="entry name" value="PTPc_motif"/>
    <property type="match status" value="1"/>
</dbReference>
<dbReference type="PRINTS" id="PR00700">
    <property type="entry name" value="PRTYPHPHTASE"/>
</dbReference>
<dbReference type="Pfam" id="PF00102">
    <property type="entry name" value="Y_phosphatase"/>
    <property type="match status" value="1"/>
</dbReference>
<name>A0A183D237_9BILA</name>
<dbReference type="SUPFAM" id="SSF52799">
    <property type="entry name" value="(Phosphotyrosine protein) phosphatases II"/>
    <property type="match status" value="1"/>
</dbReference>
<dbReference type="InterPro" id="IPR016130">
    <property type="entry name" value="Tyr_Pase_AS"/>
</dbReference>
<evidence type="ECO:0000259" key="1">
    <source>
        <dbReference type="PROSITE" id="PS50055"/>
    </source>
</evidence>
<dbReference type="PANTHER" id="PTHR46163">
    <property type="entry name" value="TYROSINE-PROTEIN PHOSPHATASE-RELATED"/>
    <property type="match status" value="1"/>
</dbReference>
<accession>A0A183D237</accession>
<feature type="domain" description="Tyrosine-protein phosphatase" evidence="1">
    <location>
        <begin position="1"/>
        <end position="182"/>
    </location>
</feature>
<dbReference type="InterPro" id="IPR003595">
    <property type="entry name" value="Tyr_Pase_cat"/>
</dbReference>
<feature type="domain" description="Tyrosine specific protein phosphatases" evidence="2">
    <location>
        <begin position="105"/>
        <end position="173"/>
    </location>
</feature>
<dbReference type="AlphaFoldDB" id="A0A183D237"/>
<dbReference type="InterPro" id="IPR000387">
    <property type="entry name" value="Tyr_Pase_dom"/>
</dbReference>